<dbReference type="CDD" id="cd06171">
    <property type="entry name" value="Sigma70_r4"/>
    <property type="match status" value="1"/>
</dbReference>
<dbReference type="Gene3D" id="1.10.10.10">
    <property type="entry name" value="Winged helix-like DNA-binding domain superfamily/Winged helix DNA-binding domain"/>
    <property type="match status" value="2"/>
</dbReference>
<dbReference type="SUPFAM" id="SSF88946">
    <property type="entry name" value="Sigma2 domain of RNA polymerase sigma factors"/>
    <property type="match status" value="1"/>
</dbReference>
<feature type="domain" description="RNA polymerase sigma-70" evidence="8">
    <location>
        <begin position="249"/>
        <end position="262"/>
    </location>
</feature>
<dbReference type="InterPro" id="IPR014284">
    <property type="entry name" value="RNA_pol_sigma-70_dom"/>
</dbReference>
<keyword evidence="5 6" id="KW-0804">Transcription</keyword>
<dbReference type="PROSITE" id="PS00715">
    <property type="entry name" value="SIGMA70_1"/>
    <property type="match status" value="1"/>
</dbReference>
<dbReference type="GO" id="GO:0003677">
    <property type="term" value="F:DNA binding"/>
    <property type="evidence" value="ECO:0007669"/>
    <property type="project" value="UniProtKB-UniRule"/>
</dbReference>
<feature type="DNA-binding region" description="H-T-H motif" evidence="6">
    <location>
        <begin position="419"/>
        <end position="438"/>
    </location>
</feature>
<dbReference type="EMBL" id="BGZO01000002">
    <property type="protein sequence ID" value="GBR75452.1"/>
    <property type="molecule type" value="Genomic_DNA"/>
</dbReference>
<dbReference type="InterPro" id="IPR000943">
    <property type="entry name" value="RNA_pol_sigma70"/>
</dbReference>
<dbReference type="Proteomes" id="UP000275925">
    <property type="component" value="Unassembled WGS sequence"/>
</dbReference>
<dbReference type="PROSITE" id="PS00716">
    <property type="entry name" value="SIGMA70_2"/>
    <property type="match status" value="1"/>
</dbReference>
<feature type="region of interest" description="Sigma-70 factor domain-4" evidence="6">
    <location>
        <begin position="393"/>
        <end position="446"/>
    </location>
</feature>
<evidence type="ECO:0000313" key="10">
    <source>
        <dbReference type="EMBL" id="GBR75452.1"/>
    </source>
</evidence>
<comment type="function">
    <text evidence="6">Sigma factors are initiation factors that promote the attachment of RNA polymerase to specific initiation sites and are then released. This sigma factor is the primary sigma factor during exponential growth.</text>
</comment>
<dbReference type="PANTHER" id="PTHR30603:SF60">
    <property type="entry name" value="RNA POLYMERASE SIGMA FACTOR RPOD"/>
    <property type="match status" value="1"/>
</dbReference>
<dbReference type="InterPro" id="IPR013324">
    <property type="entry name" value="RNA_pol_sigma_r3/r4-like"/>
</dbReference>
<dbReference type="InterPro" id="IPR007624">
    <property type="entry name" value="RNA_pol_sigma70_r3"/>
</dbReference>
<keyword evidence="2 6" id="KW-0805">Transcription regulation</keyword>
<dbReference type="InterPro" id="IPR012760">
    <property type="entry name" value="RNA_pol_sigma_RpoD_C"/>
</dbReference>
<feature type="region of interest" description="Sigma-70 factor domain-3" evidence="6">
    <location>
        <begin position="304"/>
        <end position="380"/>
    </location>
</feature>
<keyword evidence="3 6" id="KW-0731">Sigma factor</keyword>
<comment type="caution">
    <text evidence="10">The sequence shown here is derived from an EMBL/GenBank/DDBJ whole genome shotgun (WGS) entry which is preliminary data.</text>
</comment>
<dbReference type="Pfam" id="PF04539">
    <property type="entry name" value="Sigma70_r3"/>
    <property type="match status" value="1"/>
</dbReference>
<dbReference type="FunFam" id="1.10.601.10:FF:000001">
    <property type="entry name" value="RNA polymerase sigma factor SigA"/>
    <property type="match status" value="1"/>
</dbReference>
<evidence type="ECO:0000256" key="5">
    <source>
        <dbReference type="ARBA" id="ARBA00023163"/>
    </source>
</evidence>
<dbReference type="GO" id="GO:0005737">
    <property type="term" value="C:cytoplasm"/>
    <property type="evidence" value="ECO:0007669"/>
    <property type="project" value="UniProtKB-SubCell"/>
</dbReference>
<reference evidence="10 11" key="1">
    <citation type="journal article" date="2019" name="ISME J.">
        <title>Genome analyses of uncultured TG2/ZB3 bacteria in 'Margulisbacteria' specifically attached to ectosymbiotic spirochetes of protists in the termite gut.</title>
        <authorList>
            <person name="Utami Y.D."/>
            <person name="Kuwahara H."/>
            <person name="Igai K."/>
            <person name="Murakami T."/>
            <person name="Sugaya K."/>
            <person name="Morikawa T."/>
            <person name="Nagura Y."/>
            <person name="Yuki M."/>
            <person name="Deevong P."/>
            <person name="Inoue T."/>
            <person name="Kihara K."/>
            <person name="Lo N."/>
            <person name="Yamada A."/>
            <person name="Ohkuma M."/>
            <person name="Hongoh Y."/>
        </authorList>
    </citation>
    <scope>NUCLEOTIDE SEQUENCE [LARGE SCALE GENOMIC DNA]</scope>
    <source>
        <strain evidence="10">NkOx7-02</strain>
    </source>
</reference>
<feature type="compositionally biased region" description="Basic residues" evidence="7">
    <location>
        <begin position="1"/>
        <end position="30"/>
    </location>
</feature>
<dbReference type="InterPro" id="IPR050239">
    <property type="entry name" value="Sigma-70_RNA_pol_init_factors"/>
</dbReference>
<dbReference type="NCBIfam" id="TIGR02937">
    <property type="entry name" value="sigma70-ECF"/>
    <property type="match status" value="1"/>
</dbReference>
<evidence type="ECO:0000259" key="8">
    <source>
        <dbReference type="PROSITE" id="PS00715"/>
    </source>
</evidence>
<feature type="short sequence motif" description="Interaction with polymerase core subunit RpoC" evidence="6">
    <location>
        <begin position="249"/>
        <end position="252"/>
    </location>
</feature>
<dbReference type="Pfam" id="PF00140">
    <property type="entry name" value="Sigma70_r1_2"/>
    <property type="match status" value="1"/>
</dbReference>
<dbReference type="GO" id="GO:0006352">
    <property type="term" value="P:DNA-templated transcription initiation"/>
    <property type="evidence" value="ECO:0007669"/>
    <property type="project" value="UniProtKB-UniRule"/>
</dbReference>
<feature type="region of interest" description="Disordered" evidence="7">
    <location>
        <begin position="1"/>
        <end position="47"/>
    </location>
</feature>
<dbReference type="NCBIfam" id="TIGR02393">
    <property type="entry name" value="RpoD_Cterm"/>
    <property type="match status" value="1"/>
</dbReference>
<dbReference type="InterPro" id="IPR007630">
    <property type="entry name" value="RNA_pol_sigma70_r4"/>
</dbReference>
<dbReference type="InterPro" id="IPR036388">
    <property type="entry name" value="WH-like_DNA-bd_sf"/>
</dbReference>
<feature type="domain" description="RNA polymerase sigma-70" evidence="9">
    <location>
        <begin position="418"/>
        <end position="444"/>
    </location>
</feature>
<evidence type="ECO:0000256" key="4">
    <source>
        <dbReference type="ARBA" id="ARBA00023125"/>
    </source>
</evidence>
<dbReference type="InterPro" id="IPR028630">
    <property type="entry name" value="Sigma70_RpoD"/>
</dbReference>
<evidence type="ECO:0000259" key="9">
    <source>
        <dbReference type="PROSITE" id="PS00716"/>
    </source>
</evidence>
<organism evidence="10 11">
    <name type="scientific">Candidatus Termititenax persephonae</name>
    <dbReference type="NCBI Taxonomy" id="2218525"/>
    <lineage>
        <taxon>Bacteria</taxon>
        <taxon>Bacillati</taxon>
        <taxon>Candidatus Margulisiibacteriota</taxon>
        <taxon>Candidatus Termititenacia</taxon>
        <taxon>Candidatus Termititenacales</taxon>
        <taxon>Candidatus Termititenacaceae</taxon>
        <taxon>Candidatus Termititenax</taxon>
    </lineage>
</organism>
<keyword evidence="1 6" id="KW-0963">Cytoplasm</keyword>
<dbReference type="PANTHER" id="PTHR30603">
    <property type="entry name" value="RNA POLYMERASE SIGMA FACTOR RPO"/>
    <property type="match status" value="1"/>
</dbReference>
<sequence length="458" mass="51917">MKKNKKPTPKKIKASAKPGKPKKQPSKSVKKASVTQPSKTPQKVSKAAKTVLVNKEDLQALASNIVLTGTTQLTPKQKKEDYETKKKLLEQKAKTKNGLTPDDILNVFDDPEEAMMITEDFVNQGVEILKDDEVATGLEEEEEVLPVVHDDELIADSSNNIATAAGKIEVKKAATLLKKSESIGVDDAVRMYLREIGMINLLTFAEEQELAKRIRQGSEEAKQVLTNSNLRLVVSIAKKYTGRGMQFLDLIQEGNLGLIRAVEKFDHRKGYKFSTYATWWIRQAITRAIADQARTIRIPVHMVETINKLRKVSRMLLQKLSRKPTDEELAKHSGILIDKVREILKVAQVPLSLEMPIGDEDSSRLGDFVEEGSNLDMDDQVVTNMLKEELKEVIKTLTERESMVLRLRFGMDDERPRTLEEVGKVYNVTRERIRQIEAKALKKLRHPSRNQRLLEYLN</sequence>
<keyword evidence="4 6" id="KW-0238">DNA-binding</keyword>
<dbReference type="InterPro" id="IPR009042">
    <property type="entry name" value="RNA_pol_sigma70_r1_2"/>
</dbReference>
<dbReference type="Pfam" id="PF04545">
    <property type="entry name" value="Sigma70_r4"/>
    <property type="match status" value="1"/>
</dbReference>
<dbReference type="SUPFAM" id="SSF88659">
    <property type="entry name" value="Sigma3 and sigma4 domains of RNA polymerase sigma factors"/>
    <property type="match status" value="2"/>
</dbReference>
<accession>A0A388TF43</accession>
<dbReference type="PRINTS" id="PR00046">
    <property type="entry name" value="SIGMA70FCT"/>
</dbReference>
<comment type="similarity">
    <text evidence="6">Belongs to the sigma-70 factor family. RpoD/SigA subfamily.</text>
</comment>
<dbReference type="HAMAP" id="MF_00963">
    <property type="entry name" value="Sigma70_RpoD_SigA"/>
    <property type="match status" value="1"/>
</dbReference>
<dbReference type="Pfam" id="PF04542">
    <property type="entry name" value="Sigma70_r2"/>
    <property type="match status" value="1"/>
</dbReference>
<evidence type="ECO:0000256" key="3">
    <source>
        <dbReference type="ARBA" id="ARBA00023082"/>
    </source>
</evidence>
<evidence type="ECO:0000256" key="6">
    <source>
        <dbReference type="HAMAP-Rule" id="MF_00963"/>
    </source>
</evidence>
<feature type="compositionally biased region" description="Polar residues" evidence="7">
    <location>
        <begin position="34"/>
        <end position="43"/>
    </location>
</feature>
<dbReference type="InterPro" id="IPR013325">
    <property type="entry name" value="RNA_pol_sigma_r2"/>
</dbReference>
<protein>
    <recommendedName>
        <fullName evidence="6">RNA polymerase sigma factor SigA</fullName>
    </recommendedName>
</protein>
<evidence type="ECO:0000256" key="2">
    <source>
        <dbReference type="ARBA" id="ARBA00023015"/>
    </source>
</evidence>
<evidence type="ECO:0000256" key="1">
    <source>
        <dbReference type="ARBA" id="ARBA00022490"/>
    </source>
</evidence>
<name>A0A388TF43_9BACT</name>
<dbReference type="Gene3D" id="1.10.601.10">
    <property type="entry name" value="RNA Polymerase Primary Sigma Factor"/>
    <property type="match status" value="1"/>
</dbReference>
<comment type="subcellular location">
    <subcellularLocation>
        <location evidence="6">Cytoplasm</location>
    </subcellularLocation>
</comment>
<dbReference type="GO" id="GO:0016987">
    <property type="term" value="F:sigma factor activity"/>
    <property type="evidence" value="ECO:0007669"/>
    <property type="project" value="UniProtKB-UniRule"/>
</dbReference>
<dbReference type="InterPro" id="IPR007627">
    <property type="entry name" value="RNA_pol_sigma70_r2"/>
</dbReference>
<proteinExistence type="inferred from homology"/>
<dbReference type="AlphaFoldDB" id="A0A388TF43"/>
<gene>
    <name evidence="10" type="primary">rpoD</name>
    <name evidence="6" type="synonym">sigA</name>
    <name evidence="10" type="ORF">NO2_0127</name>
</gene>
<comment type="subunit">
    <text evidence="6">Interacts transiently with the RNA polymerase catalytic core.</text>
</comment>
<evidence type="ECO:0000313" key="11">
    <source>
        <dbReference type="Proteomes" id="UP000275925"/>
    </source>
</evidence>
<feature type="region of interest" description="Sigma-70 factor domain-2" evidence="6">
    <location>
        <begin position="225"/>
        <end position="295"/>
    </location>
</feature>
<keyword evidence="11" id="KW-1185">Reference proteome</keyword>
<evidence type="ECO:0000256" key="7">
    <source>
        <dbReference type="SAM" id="MobiDB-lite"/>
    </source>
</evidence>
<dbReference type="Gene3D" id="1.20.120.1810">
    <property type="match status" value="1"/>
</dbReference>